<dbReference type="GO" id="GO:0006750">
    <property type="term" value="P:glutathione biosynthetic process"/>
    <property type="evidence" value="ECO:0007669"/>
    <property type="project" value="UniProtKB-UniRule"/>
</dbReference>
<dbReference type="EMBL" id="KZ678395">
    <property type="protein sequence ID" value="PSR97014.1"/>
    <property type="molecule type" value="Genomic_DNA"/>
</dbReference>
<feature type="region of interest" description="Disordered" evidence="12">
    <location>
        <begin position="549"/>
        <end position="570"/>
    </location>
</feature>
<keyword evidence="14" id="KW-1185">Reference proteome</keyword>
<comment type="catalytic activity">
    <reaction evidence="11">
        <text>L-cysteine + L-glutamate + ATP = gamma-L-glutamyl-L-cysteine + ADP + phosphate + H(+)</text>
        <dbReference type="Rhea" id="RHEA:13285"/>
        <dbReference type="ChEBI" id="CHEBI:15378"/>
        <dbReference type="ChEBI" id="CHEBI:29985"/>
        <dbReference type="ChEBI" id="CHEBI:30616"/>
        <dbReference type="ChEBI" id="CHEBI:35235"/>
        <dbReference type="ChEBI" id="CHEBI:43474"/>
        <dbReference type="ChEBI" id="CHEBI:58173"/>
        <dbReference type="ChEBI" id="CHEBI:456216"/>
        <dbReference type="EC" id="6.3.2.2"/>
    </reaction>
</comment>
<gene>
    <name evidence="13" type="ORF">BD289DRAFT_480354</name>
</gene>
<evidence type="ECO:0000256" key="5">
    <source>
        <dbReference type="ARBA" id="ARBA00022598"/>
    </source>
</evidence>
<evidence type="ECO:0000256" key="7">
    <source>
        <dbReference type="ARBA" id="ARBA00022741"/>
    </source>
</evidence>
<dbReference type="AlphaFoldDB" id="A0A2T3AFY9"/>
<dbReference type="InterPro" id="IPR004308">
    <property type="entry name" value="GCS"/>
</dbReference>
<dbReference type="FunFam" id="3.30.590.50:FF:000004">
    <property type="entry name" value="Glutamate-cysteine ligase Gcs1"/>
    <property type="match status" value="1"/>
</dbReference>
<dbReference type="GO" id="GO:0004357">
    <property type="term" value="F:glutamate-cysteine ligase activity"/>
    <property type="evidence" value="ECO:0007669"/>
    <property type="project" value="UniProtKB-UniRule"/>
</dbReference>
<dbReference type="PANTHER" id="PTHR11164:SF0">
    <property type="entry name" value="GLUTAMATE--CYSTEINE LIGASE CATALYTIC SUBUNIT"/>
    <property type="match status" value="1"/>
</dbReference>
<organism evidence="13 14">
    <name type="scientific">Coniella lustricola</name>
    <dbReference type="NCBI Taxonomy" id="2025994"/>
    <lineage>
        <taxon>Eukaryota</taxon>
        <taxon>Fungi</taxon>
        <taxon>Dikarya</taxon>
        <taxon>Ascomycota</taxon>
        <taxon>Pezizomycotina</taxon>
        <taxon>Sordariomycetes</taxon>
        <taxon>Sordariomycetidae</taxon>
        <taxon>Diaporthales</taxon>
        <taxon>Schizoparmaceae</taxon>
        <taxon>Coniella</taxon>
    </lineage>
</organism>
<dbReference type="PANTHER" id="PTHR11164">
    <property type="entry name" value="GLUTAMATE CYSTEINE LIGASE"/>
    <property type="match status" value="1"/>
</dbReference>
<keyword evidence="7 11" id="KW-0547">Nucleotide-binding</keyword>
<dbReference type="SUPFAM" id="SSF55931">
    <property type="entry name" value="Glutamine synthetase/guanido kinase"/>
    <property type="match status" value="1"/>
</dbReference>
<evidence type="ECO:0000313" key="14">
    <source>
        <dbReference type="Proteomes" id="UP000241462"/>
    </source>
</evidence>
<dbReference type="Pfam" id="PF03074">
    <property type="entry name" value="GCS"/>
    <property type="match status" value="1"/>
</dbReference>
<evidence type="ECO:0000256" key="4">
    <source>
        <dbReference type="ARBA" id="ARBA00014618"/>
    </source>
</evidence>
<dbReference type="FunFam" id="3.30.590.50:FF:000001">
    <property type="entry name" value="Glutamate-cysteine ligase Gcs1"/>
    <property type="match status" value="1"/>
</dbReference>
<name>A0A2T3AFY9_9PEZI</name>
<dbReference type="UniPathway" id="UPA00142">
    <property type="reaction ID" value="UER00209"/>
</dbReference>
<sequence length="728" mass="81903">MGLLALGTALDWPDAKKNADQVRDWGIKQLLEIWNKAKGKEADAMLWGDEVEYLVVVYGKDKREVLLSLRQADILEALASDKSLVAQGGCVPALQDVPGMNANEPLPVFHPEFGRFMLEATPGKPWGIEFRELLNVEPNMILRRVVAKDHMRSDEYPITLTTFPMIGRPGVFTDPYYPVSGSKLRSQFVPDEIANPHIRFPTLAANIRWRRGRKVQVNVPVFKDKNTPWPWKDPTVNYDLHNWPEDDDVRNGAAPDNFIHMDAMAFGMGSCCLQITFQAKNITEGRKMYDQLSPLGPILLALTAATPIYKGFLADTDVRWNQISRAVDDRTPGELGEKVSEYIAPFTTWCSTFVDSDLVKQLTAKQPLTNDRWRIPKSRYASNSTYISTDHRLRPEYLDPNLVIDESIKAKLLAGGMDDRLATHFAHLFIRDPIVIFQEDLEQLDMDKTDHFENIQSTNWQHMRFKPPPAGSDIGWRVEFRPMEIQITDFENAAFAVFIVLVTRAILSFDLNFYIPIAKVDENMETAHRKDAVLNEHFYFRKTPFSVRTPRASGASTPNGGGGAAFSRPPTPLGPVEDEYRLMSINEIINGTAAATANGSEELDDHEEGGFPGLIPLVESYLDSVNMDVVTRCELATYLDLIRRRASGELWTAAKWIREFVAGHAAYGSDSVVPEEVNRDLIGAVIEIGERECSGEGFNGLEGRIPHFERLMGGFRRKSRCGGDKAKK</sequence>
<dbReference type="Proteomes" id="UP000241462">
    <property type="component" value="Unassembled WGS sequence"/>
</dbReference>
<dbReference type="STRING" id="2025994.A0A2T3AFY9"/>
<keyword evidence="6 11" id="KW-0317">Glutathione biosynthesis</keyword>
<dbReference type="InParanoid" id="A0A2T3AFY9"/>
<evidence type="ECO:0000256" key="10">
    <source>
        <dbReference type="ARBA" id="ARBA00032122"/>
    </source>
</evidence>
<dbReference type="Gene3D" id="1.10.8.960">
    <property type="match status" value="1"/>
</dbReference>
<comment type="pathway">
    <text evidence="1 11">Sulfur metabolism; glutathione biosynthesis; glutathione from L-cysteine and L-glutamate: step 1/2.</text>
</comment>
<dbReference type="FunCoup" id="A0A2T3AFY9">
    <property type="interactions" value="373"/>
</dbReference>
<evidence type="ECO:0000256" key="8">
    <source>
        <dbReference type="ARBA" id="ARBA00022840"/>
    </source>
</evidence>
<dbReference type="InterPro" id="IPR014746">
    <property type="entry name" value="Gln_synth/guanido_kin_cat_dom"/>
</dbReference>
<reference evidence="13 14" key="1">
    <citation type="journal article" date="2018" name="Mycol. Prog.">
        <title>Coniella lustricola, a new species from submerged detritus.</title>
        <authorList>
            <person name="Raudabaugh D.B."/>
            <person name="Iturriaga T."/>
            <person name="Carver A."/>
            <person name="Mondo S."/>
            <person name="Pangilinan J."/>
            <person name="Lipzen A."/>
            <person name="He G."/>
            <person name="Amirebrahimi M."/>
            <person name="Grigoriev I.V."/>
            <person name="Miller A.N."/>
        </authorList>
    </citation>
    <scope>NUCLEOTIDE SEQUENCE [LARGE SCALE GENOMIC DNA]</scope>
    <source>
        <strain evidence="13 14">B22-T-1</strain>
    </source>
</reference>
<evidence type="ECO:0000256" key="11">
    <source>
        <dbReference type="RuleBase" id="RU367135"/>
    </source>
</evidence>
<dbReference type="EC" id="6.3.2.2" evidence="3 11"/>
<comment type="similarity">
    <text evidence="2 11">Belongs to the glutamate--cysteine ligase type 3 family.</text>
</comment>
<proteinExistence type="inferred from homology"/>
<evidence type="ECO:0000256" key="12">
    <source>
        <dbReference type="SAM" id="MobiDB-lite"/>
    </source>
</evidence>
<evidence type="ECO:0000256" key="9">
    <source>
        <dbReference type="ARBA" id="ARBA00030585"/>
    </source>
</evidence>
<protein>
    <recommendedName>
        <fullName evidence="4 11">Glutamate--cysteine ligase</fullName>
        <ecNumber evidence="3 11">6.3.2.2</ecNumber>
    </recommendedName>
    <alternativeName>
        <fullName evidence="10 11">Gamma-ECS</fullName>
    </alternativeName>
    <alternativeName>
        <fullName evidence="9 11">Gamma-glutamylcysteine synthetase</fullName>
    </alternativeName>
</protein>
<evidence type="ECO:0000313" key="13">
    <source>
        <dbReference type="EMBL" id="PSR97014.1"/>
    </source>
</evidence>
<dbReference type="GO" id="GO:0005524">
    <property type="term" value="F:ATP binding"/>
    <property type="evidence" value="ECO:0007669"/>
    <property type="project" value="UniProtKB-UniRule"/>
</dbReference>
<dbReference type="GO" id="GO:0017109">
    <property type="term" value="C:glutamate-cysteine ligase complex"/>
    <property type="evidence" value="ECO:0007669"/>
    <property type="project" value="TreeGrafter"/>
</dbReference>
<evidence type="ECO:0000256" key="3">
    <source>
        <dbReference type="ARBA" id="ARBA00012220"/>
    </source>
</evidence>
<accession>A0A2T3AFY9</accession>
<dbReference type="OrthoDB" id="7939818at2759"/>
<keyword evidence="8 11" id="KW-0067">ATP-binding</keyword>
<keyword evidence="5 11" id="KW-0436">Ligase</keyword>
<dbReference type="Gene3D" id="3.30.590.50">
    <property type="match status" value="2"/>
</dbReference>
<evidence type="ECO:0000256" key="2">
    <source>
        <dbReference type="ARBA" id="ARBA00008100"/>
    </source>
</evidence>
<evidence type="ECO:0000256" key="6">
    <source>
        <dbReference type="ARBA" id="ARBA00022684"/>
    </source>
</evidence>
<evidence type="ECO:0000256" key="1">
    <source>
        <dbReference type="ARBA" id="ARBA00005006"/>
    </source>
</evidence>